<gene>
    <name evidence="1" type="ORF">JJB79_16410</name>
</gene>
<reference evidence="1 2" key="1">
    <citation type="submission" date="2021-01" db="EMBL/GenBank/DDBJ databases">
        <title>Complete genome sequence of Pantoea eucrina OB49, a heavy metal tolerant bacterium with PGPR potential isolated from wheat in Algeria.</title>
        <authorList>
            <person name="Lekired A."/>
            <person name="Ouzari I.H."/>
        </authorList>
    </citation>
    <scope>NUCLEOTIDE SEQUENCE [LARGE SCALE GENOMIC DNA]</scope>
    <source>
        <strain evidence="1 2">OB49</strain>
    </source>
</reference>
<accession>A0ABS1Z954</accession>
<comment type="caution">
    <text evidence="1">The sequence shown here is derived from an EMBL/GenBank/DDBJ whole genome shotgun (WGS) entry which is preliminary data.</text>
</comment>
<dbReference type="Proteomes" id="UP000809137">
    <property type="component" value="Unassembled WGS sequence"/>
</dbReference>
<organism evidence="1 2">
    <name type="scientific">Pantoea eucrina</name>
    <dbReference type="NCBI Taxonomy" id="472693"/>
    <lineage>
        <taxon>Bacteria</taxon>
        <taxon>Pseudomonadati</taxon>
        <taxon>Pseudomonadota</taxon>
        <taxon>Gammaproteobacteria</taxon>
        <taxon>Enterobacterales</taxon>
        <taxon>Erwiniaceae</taxon>
        <taxon>Pantoea</taxon>
    </lineage>
</organism>
<protein>
    <submittedName>
        <fullName evidence="1">Uncharacterized protein</fullName>
    </submittedName>
</protein>
<evidence type="ECO:0000313" key="1">
    <source>
        <dbReference type="EMBL" id="MBM0748975.1"/>
    </source>
</evidence>
<keyword evidence="2" id="KW-1185">Reference proteome</keyword>
<name>A0ABS1Z954_9GAMM</name>
<proteinExistence type="predicted"/>
<dbReference type="EMBL" id="JAFCXS010000015">
    <property type="protein sequence ID" value="MBM0748975.1"/>
    <property type="molecule type" value="Genomic_DNA"/>
</dbReference>
<dbReference type="RefSeq" id="WP_144380345.1">
    <property type="nucleotide sequence ID" value="NZ_JAFCXS010000015.1"/>
</dbReference>
<sequence length="61" mass="6313">MTSKSTSPALNQPALIGAIMSEIGNQQPGATISAAQFKAIAKAANKVIDAFKPQVNEQADE</sequence>
<evidence type="ECO:0000313" key="2">
    <source>
        <dbReference type="Proteomes" id="UP000809137"/>
    </source>
</evidence>